<dbReference type="AlphaFoldDB" id="A0A2R4XFP9"/>
<dbReference type="EMBL" id="CP028901">
    <property type="protein sequence ID" value="AWB32640.1"/>
    <property type="molecule type" value="Genomic_DNA"/>
</dbReference>
<keyword evidence="3" id="KW-1185">Reference proteome</keyword>
<proteinExistence type="predicted"/>
<dbReference type="Pfam" id="PF02281">
    <property type="entry name" value="Dimer_Tnp_Tn5"/>
    <property type="match status" value="1"/>
</dbReference>
<dbReference type="SUPFAM" id="SSF53098">
    <property type="entry name" value="Ribonuclease H-like"/>
    <property type="match status" value="1"/>
</dbReference>
<evidence type="ECO:0000259" key="1">
    <source>
        <dbReference type="Pfam" id="PF02281"/>
    </source>
</evidence>
<dbReference type="InterPro" id="IPR003201">
    <property type="entry name" value="Transposase_Tn5"/>
</dbReference>
<sequence length="93" mass="10457">MVVAWRIARLMRLDRTCPNLDAALLFEKDEWQAAYILNRKKVPKSPPKLNEVIRLIAVLGGFLGRKGDGEPSVKTIWLGLQRVVDLAAGLKFT</sequence>
<dbReference type="InterPro" id="IPR014737">
    <property type="entry name" value="Transposase_Tn5-like_C"/>
</dbReference>
<organism evidence="2 3">
    <name type="scientific">Orrella marina</name>
    <dbReference type="NCBI Taxonomy" id="2163011"/>
    <lineage>
        <taxon>Bacteria</taxon>
        <taxon>Pseudomonadati</taxon>
        <taxon>Pseudomonadota</taxon>
        <taxon>Betaproteobacteria</taxon>
        <taxon>Burkholderiales</taxon>
        <taxon>Alcaligenaceae</taxon>
        <taxon>Orrella</taxon>
    </lineage>
</organism>
<dbReference type="InterPro" id="IPR012337">
    <property type="entry name" value="RNaseH-like_sf"/>
</dbReference>
<dbReference type="Proteomes" id="UP000244571">
    <property type="component" value="Chromosome"/>
</dbReference>
<reference evidence="2 3" key="1">
    <citation type="submission" date="2018-04" db="EMBL/GenBank/DDBJ databases">
        <title>Bordetella sp. HZ20 isolated from seawater.</title>
        <authorList>
            <person name="Sun C."/>
        </authorList>
    </citation>
    <scope>NUCLEOTIDE SEQUENCE [LARGE SCALE GENOMIC DNA]</scope>
    <source>
        <strain evidence="2 3">HZ20</strain>
    </source>
</reference>
<dbReference type="Gene3D" id="1.10.740.10">
    <property type="entry name" value="Transferase Inhibitor Protein From Tn5, Chain"/>
    <property type="match status" value="1"/>
</dbReference>
<protein>
    <recommendedName>
        <fullName evidence="1">Transposase Tn5 dimerisation domain-containing protein</fullName>
    </recommendedName>
</protein>
<feature type="domain" description="Transposase Tn5 dimerisation" evidence="1">
    <location>
        <begin position="2"/>
        <end position="91"/>
    </location>
</feature>
<evidence type="ECO:0000313" key="3">
    <source>
        <dbReference type="Proteomes" id="UP000244571"/>
    </source>
</evidence>
<accession>A0A2R4XFP9</accession>
<dbReference type="KEGG" id="boz:DBV39_01740"/>
<name>A0A2R4XFP9_9BURK</name>
<evidence type="ECO:0000313" key="2">
    <source>
        <dbReference type="EMBL" id="AWB32640.1"/>
    </source>
</evidence>
<gene>
    <name evidence="2" type="ORF">DBV39_01740</name>
</gene>